<feature type="domain" description="CBS" evidence="13">
    <location>
        <begin position="375"/>
        <end position="434"/>
    </location>
</feature>
<comment type="similarity">
    <text evidence="2 12">Belongs to the tRNA nucleotidyltransferase/poly(A) polymerase family.</text>
</comment>
<evidence type="ECO:0000256" key="6">
    <source>
        <dbReference type="ARBA" id="ARBA00022695"/>
    </source>
</evidence>
<dbReference type="Gene3D" id="3.30.460.10">
    <property type="entry name" value="Beta Polymerase, domain 2"/>
    <property type="match status" value="1"/>
</dbReference>
<dbReference type="EC" id="2.7.7.72" evidence="14"/>
<comment type="cofactor">
    <cofactor evidence="1">
        <name>Mg(2+)</name>
        <dbReference type="ChEBI" id="CHEBI:18420"/>
    </cofactor>
</comment>
<organism evidence="14 15">
    <name type="scientific">Salisediminibacterium beveridgei</name>
    <dbReference type="NCBI Taxonomy" id="632773"/>
    <lineage>
        <taxon>Bacteria</taxon>
        <taxon>Bacillati</taxon>
        <taxon>Bacillota</taxon>
        <taxon>Bacilli</taxon>
        <taxon>Bacillales</taxon>
        <taxon>Bacillaceae</taxon>
        <taxon>Salisediminibacterium</taxon>
    </lineage>
</organism>
<dbReference type="InterPro" id="IPR032828">
    <property type="entry name" value="PolyA_RNA-bd"/>
</dbReference>
<evidence type="ECO:0000313" key="14">
    <source>
        <dbReference type="EMBL" id="AOM82547.1"/>
    </source>
</evidence>
<dbReference type="SUPFAM" id="SSF81301">
    <property type="entry name" value="Nucleotidyltransferase"/>
    <property type="match status" value="1"/>
</dbReference>
<dbReference type="CDD" id="cd05398">
    <property type="entry name" value="NT_ClassII-CCAase"/>
    <property type="match status" value="1"/>
</dbReference>
<keyword evidence="10 12" id="KW-0694">RNA-binding</keyword>
<dbReference type="GO" id="GO:0046872">
    <property type="term" value="F:metal ion binding"/>
    <property type="evidence" value="ECO:0007669"/>
    <property type="project" value="UniProtKB-KW"/>
</dbReference>
<dbReference type="InterPro" id="IPR001667">
    <property type="entry name" value="DDH_dom"/>
</dbReference>
<dbReference type="Gene3D" id="3.10.580.10">
    <property type="entry name" value="CBS-domain"/>
    <property type="match status" value="1"/>
</dbReference>
<evidence type="ECO:0000259" key="13">
    <source>
        <dbReference type="PROSITE" id="PS51371"/>
    </source>
</evidence>
<dbReference type="InterPro" id="IPR038763">
    <property type="entry name" value="DHH_sf"/>
</dbReference>
<dbReference type="InterPro" id="IPR043519">
    <property type="entry name" value="NT_sf"/>
</dbReference>
<dbReference type="Pfam" id="PF12627">
    <property type="entry name" value="PolyA_pol_RNAbd"/>
    <property type="match status" value="1"/>
</dbReference>
<dbReference type="InterPro" id="IPR003156">
    <property type="entry name" value="DHHA1_dom"/>
</dbReference>
<dbReference type="Gene3D" id="3.10.310.30">
    <property type="match status" value="1"/>
</dbReference>
<dbReference type="Proteomes" id="UP000094463">
    <property type="component" value="Chromosome"/>
</dbReference>
<dbReference type="SUPFAM" id="SSF54631">
    <property type="entry name" value="CBS-domain pair"/>
    <property type="match status" value="1"/>
</dbReference>
<dbReference type="EMBL" id="CP012502">
    <property type="protein sequence ID" value="AOM82547.1"/>
    <property type="molecule type" value="Genomic_DNA"/>
</dbReference>
<evidence type="ECO:0000256" key="12">
    <source>
        <dbReference type="RuleBase" id="RU003953"/>
    </source>
</evidence>
<evidence type="ECO:0000256" key="5">
    <source>
        <dbReference type="ARBA" id="ARBA00022694"/>
    </source>
</evidence>
<evidence type="ECO:0000256" key="2">
    <source>
        <dbReference type="ARBA" id="ARBA00007265"/>
    </source>
</evidence>
<dbReference type="PANTHER" id="PTHR47788">
    <property type="entry name" value="POLYA POLYMERASE"/>
    <property type="match status" value="1"/>
</dbReference>
<keyword evidence="9" id="KW-0460">Magnesium</keyword>
<name>A0A1D7QU78_9BACI</name>
<dbReference type="STRING" id="632773.BBEV_1179"/>
<keyword evidence="3" id="KW-0820">tRNA-binding</keyword>
<proteinExistence type="inferred from homology"/>
<gene>
    <name evidence="14" type="primary">cca-1</name>
    <name evidence="14" type="ORF">BBEV_1179</name>
</gene>
<dbReference type="Pfam" id="PF02272">
    <property type="entry name" value="DHHA1"/>
    <property type="match status" value="1"/>
</dbReference>
<reference evidence="14 15" key="1">
    <citation type="submission" date="2015-08" db="EMBL/GenBank/DDBJ databases">
        <title>The complete genome sequence of Bacillus beveridgei MLTeJB.</title>
        <authorList>
            <person name="Hanson T.E."/>
            <person name="Mesa C."/>
            <person name="Basesman S.M."/>
            <person name="Oremland R.S."/>
        </authorList>
    </citation>
    <scope>NUCLEOTIDE SEQUENCE [LARGE SCALE GENOMIC DNA]</scope>
    <source>
        <strain evidence="14 15">MLTeJB</strain>
    </source>
</reference>
<keyword evidence="11" id="KW-0129">CBS domain</keyword>
<keyword evidence="8" id="KW-0547">Nucleotide-binding</keyword>
<keyword evidence="5" id="KW-0819">tRNA processing</keyword>
<keyword evidence="4 12" id="KW-0808">Transferase</keyword>
<dbReference type="SUPFAM" id="SSF64182">
    <property type="entry name" value="DHH phosphoesterases"/>
    <property type="match status" value="1"/>
</dbReference>
<keyword evidence="7" id="KW-0479">Metal-binding</keyword>
<protein>
    <submittedName>
        <fullName evidence="14">tRNA nucleotidyltransferase, A-adding</fullName>
        <ecNumber evidence="14">2.7.7.72</ecNumber>
    </submittedName>
</protein>
<dbReference type="Pfam" id="PF00571">
    <property type="entry name" value="CBS"/>
    <property type="match status" value="2"/>
</dbReference>
<dbReference type="GO" id="GO:0000049">
    <property type="term" value="F:tRNA binding"/>
    <property type="evidence" value="ECO:0007669"/>
    <property type="project" value="UniProtKB-KW"/>
</dbReference>
<dbReference type="GO" id="GO:0000166">
    <property type="term" value="F:nucleotide binding"/>
    <property type="evidence" value="ECO:0007669"/>
    <property type="project" value="UniProtKB-KW"/>
</dbReference>
<dbReference type="GO" id="GO:0004810">
    <property type="term" value="F:CCA tRNA nucleotidyltransferase activity"/>
    <property type="evidence" value="ECO:0007669"/>
    <property type="project" value="UniProtKB-EC"/>
</dbReference>
<feature type="domain" description="CBS" evidence="13">
    <location>
        <begin position="313"/>
        <end position="371"/>
    </location>
</feature>
<dbReference type="RefSeq" id="WP_069364622.1">
    <property type="nucleotide sequence ID" value="NZ_CP012502.1"/>
</dbReference>
<sequence>MRVILSHTNLDFDGFASMLAAKKLFPDAALVLPSKLSAEVDHFFAIYKDTFPYTRNNHLNWSVVTEVILVDTNAVERTGNFHEYIPEEAEFRVFDHHPESVGSVKAIESQIEQVGATITLLTERIRSANMELSPFEATVFALGAYSDTGSFTYPHTTARDLAAASYFLEQGANLRVVDQFREPPLKEDQQNLFQILLDEMQTESVDGLIVCIAHHEQTFYTGHLATVTSKLLQVTGADAMIAIVTMGNKTFITTRAQSERIDLLPLVKQFDGGGHHQAAAANVDQTSAVLLLAQIKNQLHHIILPALTAKDMMSTPVRVIAPDTTIETASKMLYRYGHTGFPVVENDRITGIISRRDVDKALHHQLGHAPVKGYMSRNPITISKDTTIEEIRELMIEDQVGRLPVMDGNQLAGIVSRSDVIRAMHGKKVMNFSSLTGSSVPMKRQLTQTMRKKMPEDLFQLLTMIGKTAAQINMSAYLIGGMVRDLLLEHSNEDMDIVVEGDGITLAAKLQEIYGGQIRTHHEFRTATWKHPAGFKIDLTSARTEYYDFPAALPKVELSTIKEDLYRRDFTINAMGICISPDEFGDLLDYFHGYEDLNQGRIRTLYNLSFVEDPTRILRAIRFESRFQFEMDEQTADLAIQSANNLMSVSKSRQAAELSRMFYEENPLASFERMRDLGITSFILKSKVSNQLIIKRIKAMNGFKNLFDEVQKPFESHIWLGYVMMFYKDVLEESHHIEGYASRKYERKLFYDVLRLIPLVTNIRSDYSISDLHVQFAGSTDEAISVSCSHLLSEHTEMVKNYLNRRASISFELTGQDLIREGYTPSPDFKKMLFDAACQQLEYPESTKDELIQHIQSQENKE</sequence>
<evidence type="ECO:0000256" key="4">
    <source>
        <dbReference type="ARBA" id="ARBA00022679"/>
    </source>
</evidence>
<accession>A0A1D7QU78</accession>
<keyword evidence="6 14" id="KW-0548">Nucleotidyltransferase</keyword>
<evidence type="ECO:0000313" key="15">
    <source>
        <dbReference type="Proteomes" id="UP000094463"/>
    </source>
</evidence>
<dbReference type="PATRIC" id="fig|632773.3.peg.1250"/>
<dbReference type="SMART" id="SM00116">
    <property type="entry name" value="CBS"/>
    <property type="match status" value="2"/>
</dbReference>
<dbReference type="Gene3D" id="1.10.3090.10">
    <property type="entry name" value="cca-adding enzyme, domain 2"/>
    <property type="match status" value="1"/>
</dbReference>
<dbReference type="InterPro" id="IPR002646">
    <property type="entry name" value="PolA_pol_head_dom"/>
</dbReference>
<dbReference type="InterPro" id="IPR000644">
    <property type="entry name" value="CBS_dom"/>
</dbReference>
<dbReference type="GO" id="GO:0008033">
    <property type="term" value="P:tRNA processing"/>
    <property type="evidence" value="ECO:0007669"/>
    <property type="project" value="UniProtKB-KW"/>
</dbReference>
<keyword evidence="15" id="KW-1185">Reference proteome</keyword>
<dbReference type="PANTHER" id="PTHR47788:SF1">
    <property type="entry name" value="A-ADDING TRNA NUCLEOTIDYLTRANSFERASE"/>
    <property type="match status" value="1"/>
</dbReference>
<dbReference type="CDD" id="cd04595">
    <property type="entry name" value="CBS_pair_DHH_polyA_Pol_assoc"/>
    <property type="match status" value="1"/>
</dbReference>
<evidence type="ECO:0000256" key="7">
    <source>
        <dbReference type="ARBA" id="ARBA00022723"/>
    </source>
</evidence>
<dbReference type="PROSITE" id="PS51371">
    <property type="entry name" value="CBS"/>
    <property type="match status" value="2"/>
</dbReference>
<dbReference type="OrthoDB" id="9805698at2"/>
<evidence type="ECO:0000256" key="10">
    <source>
        <dbReference type="ARBA" id="ARBA00022884"/>
    </source>
</evidence>
<evidence type="ECO:0000256" key="3">
    <source>
        <dbReference type="ARBA" id="ARBA00022555"/>
    </source>
</evidence>
<evidence type="ECO:0000256" key="1">
    <source>
        <dbReference type="ARBA" id="ARBA00001946"/>
    </source>
</evidence>
<dbReference type="InterPro" id="IPR046342">
    <property type="entry name" value="CBS_dom_sf"/>
</dbReference>
<dbReference type="Pfam" id="PF01743">
    <property type="entry name" value="PolyA_pol"/>
    <property type="match status" value="1"/>
</dbReference>
<evidence type="ECO:0000256" key="11">
    <source>
        <dbReference type="PROSITE-ProRule" id="PRU00703"/>
    </source>
</evidence>
<dbReference type="InterPro" id="IPR052390">
    <property type="entry name" value="tRNA_nt/polyA_polymerase"/>
</dbReference>
<dbReference type="Pfam" id="PF01368">
    <property type="entry name" value="DHH"/>
    <property type="match status" value="1"/>
</dbReference>
<evidence type="ECO:0000256" key="9">
    <source>
        <dbReference type="ARBA" id="ARBA00022842"/>
    </source>
</evidence>
<dbReference type="SUPFAM" id="SSF81891">
    <property type="entry name" value="Poly A polymerase C-terminal region-like"/>
    <property type="match status" value="1"/>
</dbReference>
<dbReference type="KEGG" id="bbev:BBEV_1179"/>
<evidence type="ECO:0000256" key="8">
    <source>
        <dbReference type="ARBA" id="ARBA00022741"/>
    </source>
</evidence>
<dbReference type="Gene3D" id="3.90.1640.10">
    <property type="entry name" value="inorganic pyrophosphatase (n-terminal core)"/>
    <property type="match status" value="1"/>
</dbReference>
<dbReference type="AlphaFoldDB" id="A0A1D7QU78"/>